<comment type="caution">
    <text evidence="1">The sequence shown here is derived from an EMBL/GenBank/DDBJ whole genome shotgun (WGS) entry which is preliminary data.</text>
</comment>
<evidence type="ECO:0000313" key="2">
    <source>
        <dbReference type="Proteomes" id="UP000578077"/>
    </source>
</evidence>
<sequence>MNLTTSADWLHQDLPDGTRQSILDCGTAPGPIGVTAIYEPSFCDLASPDVMTVTTQHSGRIHCYALVYVDTFEVDPVQLRQLAAEHFQVRPTAPPG</sequence>
<organism evidence="1 2">
    <name type="scientific">Streptomonospora salina</name>
    <dbReference type="NCBI Taxonomy" id="104205"/>
    <lineage>
        <taxon>Bacteria</taxon>
        <taxon>Bacillati</taxon>
        <taxon>Actinomycetota</taxon>
        <taxon>Actinomycetes</taxon>
        <taxon>Streptosporangiales</taxon>
        <taxon>Nocardiopsidaceae</taxon>
        <taxon>Streptomonospora</taxon>
    </lineage>
</organism>
<dbReference type="Proteomes" id="UP000578077">
    <property type="component" value="Unassembled WGS sequence"/>
</dbReference>
<dbReference type="EMBL" id="JACHLY010000001">
    <property type="protein sequence ID" value="MBB6000853.1"/>
    <property type="molecule type" value="Genomic_DNA"/>
</dbReference>
<gene>
    <name evidence="1" type="ORF">HNR25_004604</name>
</gene>
<dbReference type="AlphaFoldDB" id="A0A841EII3"/>
<accession>A0A841EII3</accession>
<protein>
    <submittedName>
        <fullName evidence="1">Uncharacterized protein</fullName>
    </submittedName>
</protein>
<keyword evidence="2" id="KW-1185">Reference proteome</keyword>
<evidence type="ECO:0000313" key="1">
    <source>
        <dbReference type="EMBL" id="MBB6000853.1"/>
    </source>
</evidence>
<name>A0A841EII3_9ACTN</name>
<dbReference type="RefSeq" id="WP_184638563.1">
    <property type="nucleotide sequence ID" value="NZ_BAABKT010000035.1"/>
</dbReference>
<proteinExistence type="predicted"/>
<reference evidence="1 2" key="1">
    <citation type="submission" date="2020-08" db="EMBL/GenBank/DDBJ databases">
        <title>Sequencing the genomes of 1000 actinobacteria strains.</title>
        <authorList>
            <person name="Klenk H.-P."/>
        </authorList>
    </citation>
    <scope>NUCLEOTIDE SEQUENCE [LARGE SCALE GENOMIC DNA]</scope>
    <source>
        <strain evidence="1 2">DSM 44593</strain>
    </source>
</reference>